<name>A0A4V6S799_9BURK</name>
<evidence type="ECO:0000313" key="2">
    <source>
        <dbReference type="EMBL" id="THJ34982.1"/>
    </source>
</evidence>
<reference evidence="2 3" key="1">
    <citation type="submission" date="2019-04" db="EMBL/GenBank/DDBJ databases">
        <title>Lampropedia sp YIM MLB12 draf genome.</title>
        <authorList>
            <person name="Wang Y.-X."/>
        </authorList>
    </citation>
    <scope>NUCLEOTIDE SEQUENCE [LARGE SCALE GENOMIC DNA]</scope>
    <source>
        <strain evidence="2 3">YIM MLB12</strain>
    </source>
</reference>
<evidence type="ECO:0000313" key="3">
    <source>
        <dbReference type="Proteomes" id="UP000306236"/>
    </source>
</evidence>
<dbReference type="Pfam" id="PF00561">
    <property type="entry name" value="Abhydrolase_1"/>
    <property type="match status" value="1"/>
</dbReference>
<dbReference type="GO" id="GO:0047372">
    <property type="term" value="F:monoacylglycerol lipase activity"/>
    <property type="evidence" value="ECO:0007669"/>
    <property type="project" value="TreeGrafter"/>
</dbReference>
<dbReference type="EMBL" id="SSWX01000005">
    <property type="protein sequence ID" value="THJ34982.1"/>
    <property type="molecule type" value="Genomic_DNA"/>
</dbReference>
<dbReference type="InterPro" id="IPR050266">
    <property type="entry name" value="AB_hydrolase_sf"/>
</dbReference>
<dbReference type="GO" id="GO:0046464">
    <property type="term" value="P:acylglycerol catabolic process"/>
    <property type="evidence" value="ECO:0007669"/>
    <property type="project" value="TreeGrafter"/>
</dbReference>
<protein>
    <submittedName>
        <fullName evidence="2">Alpha/beta hydrolase</fullName>
    </submittedName>
</protein>
<sequence length="297" mass="32502">MPSGLIPGFERRTLLGADEVPIDVLIGGQGPALLLLHGCPQTRLCWSEVAQQLATQFTIVLPDLRGYGRSGKPAGNADHSNYAKRTMALDQIAVMQALGYSRFLLAGHDRGGRVAYRLALDHPEAVAAIAVLDIVPTLDVWNALNSTSAIRMWHWSLFAQDGGLPEALLAGNPEFFVDWGHQYQSAPGFEFPAAHMADYRAAIRDPACVHAMCEDYRAGWHLDKLHDAQDLGQRFIQAPLLALWGEHGNIAKAEPVRIWRQWAHHVQGKALPGGHFLPEEAADAVAAELRNFFSAVA</sequence>
<proteinExistence type="predicted"/>
<dbReference type="InterPro" id="IPR029058">
    <property type="entry name" value="AB_hydrolase_fold"/>
</dbReference>
<gene>
    <name evidence="2" type="ORF">E8K88_04970</name>
</gene>
<dbReference type="PANTHER" id="PTHR43798">
    <property type="entry name" value="MONOACYLGLYCEROL LIPASE"/>
    <property type="match status" value="1"/>
</dbReference>
<dbReference type="SUPFAM" id="SSF53474">
    <property type="entry name" value="alpha/beta-Hydrolases"/>
    <property type="match status" value="1"/>
</dbReference>
<dbReference type="PRINTS" id="PR00111">
    <property type="entry name" value="ABHYDROLASE"/>
</dbReference>
<dbReference type="GO" id="GO:0016020">
    <property type="term" value="C:membrane"/>
    <property type="evidence" value="ECO:0007669"/>
    <property type="project" value="TreeGrafter"/>
</dbReference>
<accession>A0A4V6S799</accession>
<dbReference type="PANTHER" id="PTHR43798:SF33">
    <property type="entry name" value="HYDROLASE, PUTATIVE (AFU_ORTHOLOGUE AFUA_2G14860)-RELATED"/>
    <property type="match status" value="1"/>
</dbReference>
<feature type="domain" description="AB hydrolase-1" evidence="1">
    <location>
        <begin position="31"/>
        <end position="280"/>
    </location>
</feature>
<evidence type="ECO:0000259" key="1">
    <source>
        <dbReference type="Pfam" id="PF00561"/>
    </source>
</evidence>
<dbReference type="InterPro" id="IPR000073">
    <property type="entry name" value="AB_hydrolase_1"/>
</dbReference>
<organism evidence="2 3">
    <name type="scientific">Lampropedia aestuarii</name>
    <dbReference type="NCBI Taxonomy" id="2562762"/>
    <lineage>
        <taxon>Bacteria</taxon>
        <taxon>Pseudomonadati</taxon>
        <taxon>Pseudomonadota</taxon>
        <taxon>Betaproteobacteria</taxon>
        <taxon>Burkholderiales</taxon>
        <taxon>Comamonadaceae</taxon>
        <taxon>Lampropedia</taxon>
    </lineage>
</organism>
<dbReference type="Proteomes" id="UP000306236">
    <property type="component" value="Unassembled WGS sequence"/>
</dbReference>
<dbReference type="OrthoDB" id="9780765at2"/>
<dbReference type="Gene3D" id="3.40.50.1820">
    <property type="entry name" value="alpha/beta hydrolase"/>
    <property type="match status" value="1"/>
</dbReference>
<dbReference type="AlphaFoldDB" id="A0A4V6S799"/>
<comment type="caution">
    <text evidence="2">The sequence shown here is derived from an EMBL/GenBank/DDBJ whole genome shotgun (WGS) entry which is preliminary data.</text>
</comment>
<keyword evidence="3" id="KW-1185">Reference proteome</keyword>
<keyword evidence="2" id="KW-0378">Hydrolase</keyword>